<organism evidence="4 5">
    <name type="scientific">Paraferrimonas sedimenticola</name>
    <dbReference type="NCBI Taxonomy" id="375674"/>
    <lineage>
        <taxon>Bacteria</taxon>
        <taxon>Pseudomonadati</taxon>
        <taxon>Pseudomonadota</taxon>
        <taxon>Gammaproteobacteria</taxon>
        <taxon>Alteromonadales</taxon>
        <taxon>Ferrimonadaceae</taxon>
        <taxon>Paraferrimonas</taxon>
    </lineage>
</organism>
<evidence type="ECO:0000256" key="2">
    <source>
        <dbReference type="SAM" id="SignalP"/>
    </source>
</evidence>
<dbReference type="Proteomes" id="UP001161422">
    <property type="component" value="Unassembled WGS sequence"/>
</dbReference>
<dbReference type="Gene3D" id="2.40.160.20">
    <property type="match status" value="1"/>
</dbReference>
<dbReference type="InterPro" id="IPR011250">
    <property type="entry name" value="OMP/PagP_B-barrel"/>
</dbReference>
<dbReference type="SUPFAM" id="SSF56925">
    <property type="entry name" value="OMPA-like"/>
    <property type="match status" value="1"/>
</dbReference>
<feature type="domain" description="Outer membrane protein beta-barrel" evidence="3">
    <location>
        <begin position="14"/>
        <end position="212"/>
    </location>
</feature>
<reference evidence="4" key="2">
    <citation type="submission" date="2023-01" db="EMBL/GenBank/DDBJ databases">
        <title>Draft genome sequence of Paraferrimonas sedimenticola strain NBRC 101628.</title>
        <authorList>
            <person name="Sun Q."/>
            <person name="Mori K."/>
        </authorList>
    </citation>
    <scope>NUCLEOTIDE SEQUENCE</scope>
    <source>
        <strain evidence="4">NBRC 101628</strain>
    </source>
</reference>
<evidence type="ECO:0000313" key="4">
    <source>
        <dbReference type="EMBL" id="GLP94717.1"/>
    </source>
</evidence>
<evidence type="ECO:0000313" key="5">
    <source>
        <dbReference type="Proteomes" id="UP001161422"/>
    </source>
</evidence>
<dbReference type="Pfam" id="PF13505">
    <property type="entry name" value="OMP_b-brl"/>
    <property type="match status" value="1"/>
</dbReference>
<feature type="signal peptide" evidence="2">
    <location>
        <begin position="1"/>
        <end position="24"/>
    </location>
</feature>
<feature type="chain" id="PRO_5041217886" evidence="2">
    <location>
        <begin position="25"/>
        <end position="212"/>
    </location>
</feature>
<dbReference type="RefSeq" id="WP_245837151.1">
    <property type="nucleotide sequence ID" value="NZ_BSNC01000001.1"/>
</dbReference>
<keyword evidence="1 2" id="KW-0732">Signal</keyword>
<evidence type="ECO:0000256" key="1">
    <source>
        <dbReference type="ARBA" id="ARBA00022729"/>
    </source>
</evidence>
<proteinExistence type="predicted"/>
<dbReference type="AlphaFoldDB" id="A0AA37RUG0"/>
<protein>
    <submittedName>
        <fullName evidence="4">PhoP/Q and low Mg2+ inducible outer membrane protein H1</fullName>
    </submittedName>
</protein>
<gene>
    <name evidence="4" type="primary">oprH_1</name>
    <name evidence="4" type="ORF">GCM10007895_00230</name>
</gene>
<reference evidence="4" key="1">
    <citation type="journal article" date="2014" name="Int. J. Syst. Evol. Microbiol.">
        <title>Complete genome sequence of Corynebacterium casei LMG S-19264T (=DSM 44701T), isolated from a smear-ripened cheese.</title>
        <authorList>
            <consortium name="US DOE Joint Genome Institute (JGI-PGF)"/>
            <person name="Walter F."/>
            <person name="Albersmeier A."/>
            <person name="Kalinowski J."/>
            <person name="Ruckert C."/>
        </authorList>
    </citation>
    <scope>NUCLEOTIDE SEQUENCE</scope>
    <source>
        <strain evidence="4">NBRC 101628</strain>
    </source>
</reference>
<keyword evidence="5" id="KW-1185">Reference proteome</keyword>
<comment type="caution">
    <text evidence="4">The sequence shown here is derived from an EMBL/GenBank/DDBJ whole genome shotgun (WGS) entry which is preliminary data.</text>
</comment>
<name>A0AA37RUG0_9GAMM</name>
<accession>A0AA37RUG0</accession>
<evidence type="ECO:0000259" key="3">
    <source>
        <dbReference type="Pfam" id="PF13505"/>
    </source>
</evidence>
<dbReference type="InterPro" id="IPR027385">
    <property type="entry name" value="Beta-barrel_OMP"/>
</dbReference>
<dbReference type="EMBL" id="BSNC01000001">
    <property type="protein sequence ID" value="GLP94717.1"/>
    <property type="molecule type" value="Genomic_DNA"/>
</dbReference>
<sequence length="212" mass="23524">MKLTRITSVIAGTTLMAAAAPSFAAEYFIGGNIGAQQNEIRANTLNSIEPEPMNLMPYSGTKRERDPFYELRAGAYFGDASQHRATVSYSWNSGKISSLEGTKFDQQNLLASYDYLIPVTADKRLNVYVGATIGSAYTKMDQSGSSNDFVYGAQVGLNYRLTDKLSADLGYRYLKQDYKKGNLPEVAPTSIEYAEFSLNNTQQLYLGLDYRF</sequence>